<sequence length="123" mass="13252">DGVGCSPICKCEGCKNIHGRKDSTAETKSELEETETLQIFRTLPQLPYSSMGKPPQISSSELFGSQNPELVESNATGSITIPDDVNCINTTSIGKWICISNPECENDVESSPTRNGGRNSTLE</sequence>
<accession>A0A392NMH3</accession>
<evidence type="ECO:0000313" key="2">
    <source>
        <dbReference type="EMBL" id="MCH99654.1"/>
    </source>
</evidence>
<feature type="region of interest" description="Disordered" evidence="1">
    <location>
        <begin position="103"/>
        <end position="123"/>
    </location>
</feature>
<organism evidence="2 3">
    <name type="scientific">Trifolium medium</name>
    <dbReference type="NCBI Taxonomy" id="97028"/>
    <lineage>
        <taxon>Eukaryota</taxon>
        <taxon>Viridiplantae</taxon>
        <taxon>Streptophyta</taxon>
        <taxon>Embryophyta</taxon>
        <taxon>Tracheophyta</taxon>
        <taxon>Spermatophyta</taxon>
        <taxon>Magnoliopsida</taxon>
        <taxon>eudicotyledons</taxon>
        <taxon>Gunneridae</taxon>
        <taxon>Pentapetalae</taxon>
        <taxon>rosids</taxon>
        <taxon>fabids</taxon>
        <taxon>Fabales</taxon>
        <taxon>Fabaceae</taxon>
        <taxon>Papilionoideae</taxon>
        <taxon>50 kb inversion clade</taxon>
        <taxon>NPAAA clade</taxon>
        <taxon>Hologalegina</taxon>
        <taxon>IRL clade</taxon>
        <taxon>Trifolieae</taxon>
        <taxon>Trifolium</taxon>
    </lineage>
</organism>
<dbReference type="Proteomes" id="UP000265520">
    <property type="component" value="Unassembled WGS sequence"/>
</dbReference>
<feature type="non-terminal residue" evidence="2">
    <location>
        <position position="1"/>
    </location>
</feature>
<keyword evidence="3" id="KW-1185">Reference proteome</keyword>
<evidence type="ECO:0000256" key="1">
    <source>
        <dbReference type="SAM" id="MobiDB-lite"/>
    </source>
</evidence>
<name>A0A392NMH3_9FABA</name>
<dbReference type="EMBL" id="LXQA010040939">
    <property type="protein sequence ID" value="MCH99654.1"/>
    <property type="molecule type" value="Genomic_DNA"/>
</dbReference>
<proteinExistence type="predicted"/>
<evidence type="ECO:0000313" key="3">
    <source>
        <dbReference type="Proteomes" id="UP000265520"/>
    </source>
</evidence>
<dbReference type="AlphaFoldDB" id="A0A392NMH3"/>
<reference evidence="2 3" key="1">
    <citation type="journal article" date="2018" name="Front. Plant Sci.">
        <title>Red Clover (Trifolium pratense) and Zigzag Clover (T. medium) - A Picture of Genomic Similarities and Differences.</title>
        <authorList>
            <person name="Dluhosova J."/>
            <person name="Istvanek J."/>
            <person name="Nedelnik J."/>
            <person name="Repkova J."/>
        </authorList>
    </citation>
    <scope>NUCLEOTIDE SEQUENCE [LARGE SCALE GENOMIC DNA]</scope>
    <source>
        <strain evidence="3">cv. 10/8</strain>
        <tissue evidence="2">Leaf</tissue>
    </source>
</reference>
<feature type="compositionally biased region" description="Polar residues" evidence="1">
    <location>
        <begin position="109"/>
        <end position="123"/>
    </location>
</feature>
<protein>
    <submittedName>
        <fullName evidence="2">Tesmin/TSO1-like CXC domain protein</fullName>
    </submittedName>
</protein>
<comment type="caution">
    <text evidence="2">The sequence shown here is derived from an EMBL/GenBank/DDBJ whole genome shotgun (WGS) entry which is preliminary data.</text>
</comment>